<protein>
    <submittedName>
        <fullName evidence="3">Tol-pal system-associated acyl-CoA thioesterase</fullName>
    </submittedName>
</protein>
<dbReference type="Gene3D" id="3.10.129.10">
    <property type="entry name" value="Hotdog Thioesterase"/>
    <property type="match status" value="1"/>
</dbReference>
<dbReference type="NCBIfam" id="TIGR02799">
    <property type="entry name" value="thio_ybgC"/>
    <property type="match status" value="1"/>
</dbReference>
<dbReference type="InterPro" id="IPR050563">
    <property type="entry name" value="4-hydroxybenzoyl-CoA_TE"/>
</dbReference>
<dbReference type="InterPro" id="IPR029069">
    <property type="entry name" value="HotDog_dom_sf"/>
</dbReference>
<dbReference type="RefSeq" id="WP_377305184.1">
    <property type="nucleotide sequence ID" value="NZ_CP180191.1"/>
</dbReference>
<dbReference type="EMBL" id="JBHRTI010000010">
    <property type="protein sequence ID" value="MFC3148859.1"/>
    <property type="molecule type" value="Genomic_DNA"/>
</dbReference>
<dbReference type="PANTHER" id="PTHR31793:SF37">
    <property type="entry name" value="ACYL-COA THIOESTER HYDROLASE YBGC"/>
    <property type="match status" value="1"/>
</dbReference>
<evidence type="ECO:0000313" key="3">
    <source>
        <dbReference type="EMBL" id="MFC3148859.1"/>
    </source>
</evidence>
<gene>
    <name evidence="3" type="primary">ybgC</name>
    <name evidence="3" type="ORF">ACFOEN_14595</name>
</gene>
<reference evidence="4" key="1">
    <citation type="journal article" date="2019" name="Int. J. Syst. Evol. Microbiol.">
        <title>The Global Catalogue of Microorganisms (GCM) 10K type strain sequencing project: providing services to taxonomists for standard genome sequencing and annotation.</title>
        <authorList>
            <consortium name="The Broad Institute Genomics Platform"/>
            <consortium name="The Broad Institute Genome Sequencing Center for Infectious Disease"/>
            <person name="Wu L."/>
            <person name="Ma J."/>
        </authorList>
    </citation>
    <scope>NUCLEOTIDE SEQUENCE [LARGE SCALE GENOMIC DNA]</scope>
    <source>
        <strain evidence="4">KCTC 52168</strain>
    </source>
</reference>
<dbReference type="PIRSF" id="PIRSF003230">
    <property type="entry name" value="YbgC"/>
    <property type="match status" value="1"/>
</dbReference>
<dbReference type="Proteomes" id="UP001595556">
    <property type="component" value="Unassembled WGS sequence"/>
</dbReference>
<dbReference type="CDD" id="cd00586">
    <property type="entry name" value="4HBT"/>
    <property type="match status" value="1"/>
</dbReference>
<keyword evidence="4" id="KW-1185">Reference proteome</keyword>
<proteinExistence type="inferred from homology"/>
<evidence type="ECO:0000256" key="1">
    <source>
        <dbReference type="ARBA" id="ARBA00005953"/>
    </source>
</evidence>
<sequence>MHNAPMYTLSTVAPAAAACHRIRVYFEDTDAAGIVYYANYLKFMERARTEWLRDLGLPHADLVHEQFGVFVVLGVTANYLAPARLEDLLDVRTAIHEMGRASLTLDQWVVKGDQCLVTSQIRLGYVDTRTLKPKRIPQMLVERLAPRVSARD</sequence>
<dbReference type="SUPFAM" id="SSF54637">
    <property type="entry name" value="Thioesterase/thiol ester dehydrase-isomerase"/>
    <property type="match status" value="1"/>
</dbReference>
<dbReference type="PANTHER" id="PTHR31793">
    <property type="entry name" value="4-HYDROXYBENZOYL-COA THIOESTERASE FAMILY MEMBER"/>
    <property type="match status" value="1"/>
</dbReference>
<accession>A0ABV7H4L1</accession>
<evidence type="ECO:0000313" key="4">
    <source>
        <dbReference type="Proteomes" id="UP001595556"/>
    </source>
</evidence>
<comment type="similarity">
    <text evidence="1">Belongs to the 4-hydroxybenzoyl-CoA thioesterase family.</text>
</comment>
<dbReference type="NCBIfam" id="TIGR00051">
    <property type="entry name" value="YbgC/FadM family acyl-CoA thioesterase"/>
    <property type="match status" value="1"/>
</dbReference>
<keyword evidence="2" id="KW-0378">Hydrolase</keyword>
<name>A0ABV7H4L1_9BURK</name>
<evidence type="ECO:0000256" key="2">
    <source>
        <dbReference type="ARBA" id="ARBA00022801"/>
    </source>
</evidence>
<comment type="caution">
    <text evidence="3">The sequence shown here is derived from an EMBL/GenBank/DDBJ whole genome shotgun (WGS) entry which is preliminary data.</text>
</comment>
<dbReference type="InterPro" id="IPR014166">
    <property type="entry name" value="Tol-Pal_acyl-CoA_thioesterase"/>
</dbReference>
<dbReference type="InterPro" id="IPR006684">
    <property type="entry name" value="YbgC/YbaW"/>
</dbReference>
<organism evidence="3 4">
    <name type="scientific">Piscinibacterium candidicorallinum</name>
    <dbReference type="NCBI Taxonomy" id="1793872"/>
    <lineage>
        <taxon>Bacteria</taxon>
        <taxon>Pseudomonadati</taxon>
        <taxon>Pseudomonadota</taxon>
        <taxon>Betaproteobacteria</taxon>
        <taxon>Burkholderiales</taxon>
        <taxon>Piscinibacterium</taxon>
    </lineage>
</organism>
<dbReference type="Pfam" id="PF13279">
    <property type="entry name" value="4HBT_2"/>
    <property type="match status" value="1"/>
</dbReference>